<reference evidence="1" key="2">
    <citation type="submission" date="2025-09" db="UniProtKB">
        <authorList>
            <consortium name="Ensembl"/>
        </authorList>
    </citation>
    <scope>IDENTIFICATION</scope>
</reference>
<sequence length="76" mass="8487">MGLNCSKGDLGWTLGKTFTSWQNLLSHIPLKPWLPKEPTSPLSPFSPGFPFWPNIPLKPPIPGEPLAPLKKWGREI</sequence>
<dbReference type="AlphaFoldDB" id="A0A8C4Y2L0"/>
<dbReference type="Proteomes" id="UP000694390">
    <property type="component" value="Unassembled WGS sequence"/>
</dbReference>
<keyword evidence="2" id="KW-1185">Reference proteome</keyword>
<name>A0A8C4Y2L0_9SAUR</name>
<dbReference type="Ensembl" id="ENSGEVT00005014886.1">
    <property type="protein sequence ID" value="ENSGEVP00005014197.1"/>
    <property type="gene ID" value="ENSGEVG00005010092.1"/>
</dbReference>
<evidence type="ECO:0000313" key="1">
    <source>
        <dbReference type="Ensembl" id="ENSGEVP00005014197.1"/>
    </source>
</evidence>
<evidence type="ECO:0000313" key="2">
    <source>
        <dbReference type="Proteomes" id="UP000694390"/>
    </source>
</evidence>
<organism evidence="1 2">
    <name type="scientific">Gopherus evgoodei</name>
    <name type="common">Goodes thornscrub tortoise</name>
    <dbReference type="NCBI Taxonomy" id="1825980"/>
    <lineage>
        <taxon>Eukaryota</taxon>
        <taxon>Metazoa</taxon>
        <taxon>Chordata</taxon>
        <taxon>Craniata</taxon>
        <taxon>Vertebrata</taxon>
        <taxon>Euteleostomi</taxon>
        <taxon>Archelosauria</taxon>
        <taxon>Testudinata</taxon>
        <taxon>Testudines</taxon>
        <taxon>Cryptodira</taxon>
        <taxon>Durocryptodira</taxon>
        <taxon>Testudinoidea</taxon>
        <taxon>Testudinidae</taxon>
        <taxon>Gopherus</taxon>
    </lineage>
</organism>
<proteinExistence type="predicted"/>
<protein>
    <submittedName>
        <fullName evidence="1">Uncharacterized protein</fullName>
    </submittedName>
</protein>
<accession>A0A8C4Y2L0</accession>
<reference evidence="1" key="1">
    <citation type="submission" date="2025-08" db="UniProtKB">
        <authorList>
            <consortium name="Ensembl"/>
        </authorList>
    </citation>
    <scope>IDENTIFICATION</scope>
</reference>